<dbReference type="AlphaFoldDB" id="A0A844APA3"/>
<evidence type="ECO:0000259" key="2">
    <source>
        <dbReference type="Pfam" id="PF13761"/>
    </source>
</evidence>
<sequence>MHANKENSRPAQNRPLSAYSDGARGRDNRFRDLLGAKAWARLPKAIQHRFSKRLLGDASLAYQGRVTEMRMNPMGRALALTLRLIGAPLPFDRTSVGRSAVVTVTEDAATGGQFWIRQYGRAAGFPQMVGSSKRFAGPTGLEEYIGFGIGIALDLKSTANGLYFVSSRYFLKLLGRRLPLPHWACPGALVVGHEELGEGQFRFTLELAHPIFGELIRQDAVFHDAEIVGSVLS</sequence>
<protein>
    <submittedName>
        <fullName evidence="3">DUF4166 domain-containing protein</fullName>
    </submittedName>
</protein>
<evidence type="ECO:0000256" key="1">
    <source>
        <dbReference type="SAM" id="MobiDB-lite"/>
    </source>
</evidence>
<dbReference type="RefSeq" id="WP_153546722.1">
    <property type="nucleotide sequence ID" value="NZ_WIXK01000003.1"/>
</dbReference>
<dbReference type="EMBL" id="WIXK01000003">
    <property type="protein sequence ID" value="MQY42503.1"/>
    <property type="molecule type" value="Genomic_DNA"/>
</dbReference>
<name>A0A844APA3_9RHOB</name>
<proteinExistence type="predicted"/>
<organism evidence="3 4">
    <name type="scientific">Tritonibacter aquimaris</name>
    <dbReference type="NCBI Taxonomy" id="2663379"/>
    <lineage>
        <taxon>Bacteria</taxon>
        <taxon>Pseudomonadati</taxon>
        <taxon>Pseudomonadota</taxon>
        <taxon>Alphaproteobacteria</taxon>
        <taxon>Rhodobacterales</taxon>
        <taxon>Paracoccaceae</taxon>
        <taxon>Tritonibacter</taxon>
    </lineage>
</organism>
<feature type="region of interest" description="Disordered" evidence="1">
    <location>
        <begin position="1"/>
        <end position="23"/>
    </location>
</feature>
<evidence type="ECO:0000313" key="3">
    <source>
        <dbReference type="EMBL" id="MQY42503.1"/>
    </source>
</evidence>
<keyword evidence="4" id="KW-1185">Reference proteome</keyword>
<reference evidence="3 4" key="1">
    <citation type="submission" date="2019-10" db="EMBL/GenBank/DDBJ databases">
        <title>Epibacterium sp. nov., isolated from seawater.</title>
        <authorList>
            <person name="Zhang X."/>
            <person name="Li N."/>
        </authorList>
    </citation>
    <scope>NUCLEOTIDE SEQUENCE [LARGE SCALE GENOMIC DNA]</scope>
    <source>
        <strain evidence="3 4">SM1969</strain>
    </source>
</reference>
<evidence type="ECO:0000313" key="4">
    <source>
        <dbReference type="Proteomes" id="UP000436694"/>
    </source>
</evidence>
<dbReference type="Proteomes" id="UP000436694">
    <property type="component" value="Unassembled WGS sequence"/>
</dbReference>
<dbReference type="InterPro" id="IPR025311">
    <property type="entry name" value="DUF4166"/>
</dbReference>
<accession>A0A844APA3</accession>
<dbReference type="Pfam" id="PF13761">
    <property type="entry name" value="DUF4166"/>
    <property type="match status" value="1"/>
</dbReference>
<comment type="caution">
    <text evidence="3">The sequence shown here is derived from an EMBL/GenBank/DDBJ whole genome shotgun (WGS) entry which is preliminary data.</text>
</comment>
<feature type="domain" description="DUF4166" evidence="2">
    <location>
        <begin position="42"/>
        <end position="222"/>
    </location>
</feature>
<gene>
    <name evidence="3" type="ORF">GG681_07600</name>
</gene>